<dbReference type="Pfam" id="PF00583">
    <property type="entry name" value="Acetyltransf_1"/>
    <property type="match status" value="1"/>
</dbReference>
<feature type="domain" description="N-acetyltransferase" evidence="1">
    <location>
        <begin position="1"/>
        <end position="83"/>
    </location>
</feature>
<dbReference type="GO" id="GO:0016747">
    <property type="term" value="F:acyltransferase activity, transferring groups other than amino-acyl groups"/>
    <property type="evidence" value="ECO:0007669"/>
    <property type="project" value="InterPro"/>
</dbReference>
<accession>A0A4R7KA84</accession>
<dbReference type="Proteomes" id="UP000295325">
    <property type="component" value="Unassembled WGS sequence"/>
</dbReference>
<reference evidence="2 3" key="1">
    <citation type="submission" date="2019-03" db="EMBL/GenBank/DDBJ databases">
        <title>Genomic Encyclopedia of Type Strains, Phase IV (KMG-IV): sequencing the most valuable type-strain genomes for metagenomic binning, comparative biology and taxonomic classification.</title>
        <authorList>
            <person name="Goeker M."/>
        </authorList>
    </citation>
    <scope>NUCLEOTIDE SEQUENCE [LARGE SCALE GENOMIC DNA]</scope>
    <source>
        <strain evidence="2 3">DSM 24455</strain>
    </source>
</reference>
<dbReference type="AlphaFoldDB" id="A0A4R7KA84"/>
<evidence type="ECO:0000259" key="1">
    <source>
        <dbReference type="PROSITE" id="PS51186"/>
    </source>
</evidence>
<protein>
    <submittedName>
        <fullName evidence="2">Acetyltransferase (GNAT) family protein</fullName>
    </submittedName>
</protein>
<evidence type="ECO:0000313" key="3">
    <source>
        <dbReference type="Proteomes" id="UP000295325"/>
    </source>
</evidence>
<gene>
    <name evidence="2" type="ORF">EDD71_1194</name>
</gene>
<organism evidence="2 3">
    <name type="scientific">Fonticella tunisiensis</name>
    <dbReference type="NCBI Taxonomy" id="1096341"/>
    <lineage>
        <taxon>Bacteria</taxon>
        <taxon>Bacillati</taxon>
        <taxon>Bacillota</taxon>
        <taxon>Clostridia</taxon>
        <taxon>Eubacteriales</taxon>
        <taxon>Clostridiaceae</taxon>
        <taxon>Fonticella</taxon>
    </lineage>
</organism>
<dbReference type="RefSeq" id="WP_133628714.1">
    <property type="nucleotide sequence ID" value="NZ_SOAZ01000019.1"/>
</dbReference>
<sequence>MYVNIRFATEKDLEILEEYRGRGIGTKMLEFLESFLLSNGRRVLLSSSQVNEIEPQAWHRLRGFKECGILFGINEGGVGYLYK</sequence>
<keyword evidence="2" id="KW-0808">Transferase</keyword>
<dbReference type="Gene3D" id="3.40.630.30">
    <property type="match status" value="1"/>
</dbReference>
<dbReference type="SUPFAM" id="SSF55729">
    <property type="entry name" value="Acyl-CoA N-acyltransferases (Nat)"/>
    <property type="match status" value="1"/>
</dbReference>
<keyword evidence="3" id="KW-1185">Reference proteome</keyword>
<dbReference type="EMBL" id="SOAZ01000019">
    <property type="protein sequence ID" value="TDT51274.1"/>
    <property type="molecule type" value="Genomic_DNA"/>
</dbReference>
<comment type="caution">
    <text evidence="2">The sequence shown here is derived from an EMBL/GenBank/DDBJ whole genome shotgun (WGS) entry which is preliminary data.</text>
</comment>
<name>A0A4R7KA84_9CLOT</name>
<dbReference type="InterPro" id="IPR016181">
    <property type="entry name" value="Acyl_CoA_acyltransferase"/>
</dbReference>
<evidence type="ECO:0000313" key="2">
    <source>
        <dbReference type="EMBL" id="TDT51274.1"/>
    </source>
</evidence>
<dbReference type="InterPro" id="IPR000182">
    <property type="entry name" value="GNAT_dom"/>
</dbReference>
<dbReference type="PROSITE" id="PS51186">
    <property type="entry name" value="GNAT"/>
    <property type="match status" value="1"/>
</dbReference>
<dbReference type="OrthoDB" id="2611698at2"/>
<dbReference type="CDD" id="cd04301">
    <property type="entry name" value="NAT_SF"/>
    <property type="match status" value="1"/>
</dbReference>
<proteinExistence type="predicted"/>